<dbReference type="SUPFAM" id="SSF46565">
    <property type="entry name" value="Chaperone J-domain"/>
    <property type="match status" value="1"/>
</dbReference>
<dbReference type="GeneID" id="92517004"/>
<dbReference type="Gene3D" id="1.10.287.110">
    <property type="entry name" value="DnaJ domain"/>
    <property type="match status" value="1"/>
</dbReference>
<keyword evidence="4" id="KW-1185">Reference proteome</keyword>
<accession>A0A836H3A3</accession>
<gene>
    <name evidence="3" type="ORF">LSCM1_07104</name>
</gene>
<dbReference type="OrthoDB" id="445556at2759"/>
<reference evidence="4" key="2">
    <citation type="journal article" date="2021" name="Sci. Data">
        <title>Chromosome-scale genome sequencing, assembly and annotation of six genomes from subfamily Leishmaniinae.</title>
        <authorList>
            <person name="Almutairi H."/>
            <person name="Urbaniak M.D."/>
            <person name="Bates M.D."/>
            <person name="Jariyapan N."/>
            <person name="Kwakye-Nuako G."/>
            <person name="Thomaz Soccol V."/>
            <person name="Al-Salem W.S."/>
            <person name="Dillon R.J."/>
            <person name="Bates P.A."/>
            <person name="Gatherer D."/>
        </authorList>
    </citation>
    <scope>NUCLEOTIDE SEQUENCE [LARGE SCALE GENOMIC DNA]</scope>
</reference>
<evidence type="ECO:0000313" key="3">
    <source>
        <dbReference type="EMBL" id="KAG5485024.1"/>
    </source>
</evidence>
<name>A0A836H3A3_9TRYP</name>
<dbReference type="AlphaFoldDB" id="A0A836H3A3"/>
<dbReference type="InterPro" id="IPR036869">
    <property type="entry name" value="J_dom_sf"/>
</dbReference>
<dbReference type="Proteomes" id="UP000673552">
    <property type="component" value="Unassembled WGS sequence"/>
</dbReference>
<organism evidence="3 4">
    <name type="scientific">Leishmania martiniquensis</name>
    <dbReference type="NCBI Taxonomy" id="1580590"/>
    <lineage>
        <taxon>Eukaryota</taxon>
        <taxon>Discoba</taxon>
        <taxon>Euglenozoa</taxon>
        <taxon>Kinetoplastea</taxon>
        <taxon>Metakinetoplastina</taxon>
        <taxon>Trypanosomatida</taxon>
        <taxon>Trypanosomatidae</taxon>
        <taxon>Leishmaniinae</taxon>
        <taxon>Leishmania</taxon>
    </lineage>
</organism>
<dbReference type="RefSeq" id="XP_067180696.1">
    <property type="nucleotide sequence ID" value="XM_067324492.1"/>
</dbReference>
<dbReference type="PROSITE" id="PS50076">
    <property type="entry name" value="DNAJ_2"/>
    <property type="match status" value="1"/>
</dbReference>
<feature type="domain" description="J" evidence="2">
    <location>
        <begin position="15"/>
        <end position="83"/>
    </location>
</feature>
<evidence type="ECO:0000259" key="2">
    <source>
        <dbReference type="PROSITE" id="PS50076"/>
    </source>
</evidence>
<sequence>MLRSCLPRRCMSIGVACRTLGFQAPPTNRRDLKKRFVQLTKANHPDLHADNESAATAKMVQLTEAYACLKKLLEHRVQYQQGTGLSPCCQRPSSKGASSRGNAAASPHADEWAEVGASFRAPGSSISLRNFTLPWQRTTGGKVASSLAAKTWEPGVSFRDFARYARRLERERQQREERIRRDAATAGGTHGFTAEYFERTQRRSVSGRGMEKDGLPSTRLIALGAFYYGRRLRYAVARAPRTMWGALRYVFLGH</sequence>
<dbReference type="InterPro" id="IPR001623">
    <property type="entry name" value="DnaJ_domain"/>
</dbReference>
<proteinExistence type="predicted"/>
<feature type="compositionally biased region" description="Polar residues" evidence="1">
    <location>
        <begin position="91"/>
        <end position="101"/>
    </location>
</feature>
<feature type="region of interest" description="Disordered" evidence="1">
    <location>
        <begin position="84"/>
        <end position="109"/>
    </location>
</feature>
<evidence type="ECO:0000256" key="1">
    <source>
        <dbReference type="SAM" id="MobiDB-lite"/>
    </source>
</evidence>
<reference evidence="4" key="1">
    <citation type="journal article" date="2021" name="Microbiol. Resour. Announc.">
        <title>LGAAP: Leishmaniinae Genome Assembly and Annotation Pipeline.</title>
        <authorList>
            <person name="Almutairi H."/>
            <person name="Urbaniak M.D."/>
            <person name="Bates M.D."/>
            <person name="Jariyapan N."/>
            <person name="Kwakye-Nuako G."/>
            <person name="Thomaz-Soccol V."/>
            <person name="Al-Salem W.S."/>
            <person name="Dillon R.J."/>
            <person name="Bates P.A."/>
            <person name="Gatherer D."/>
        </authorList>
    </citation>
    <scope>NUCLEOTIDE SEQUENCE [LARGE SCALE GENOMIC DNA]</scope>
</reference>
<evidence type="ECO:0000313" key="4">
    <source>
        <dbReference type="Proteomes" id="UP000673552"/>
    </source>
</evidence>
<dbReference type="KEGG" id="lmat:92517004"/>
<comment type="caution">
    <text evidence="3">The sequence shown here is derived from an EMBL/GenBank/DDBJ whole genome shotgun (WGS) entry which is preliminary data.</text>
</comment>
<protein>
    <recommendedName>
        <fullName evidence="2">J domain-containing protein</fullName>
    </recommendedName>
</protein>
<dbReference type="EMBL" id="JAFEUZ010000010">
    <property type="protein sequence ID" value="KAG5485024.1"/>
    <property type="molecule type" value="Genomic_DNA"/>
</dbReference>